<dbReference type="Proteomes" id="UP001151760">
    <property type="component" value="Unassembled WGS sequence"/>
</dbReference>
<sequence>MSKLKKKKKGVIIFSEVGANKDNNPNGVFNDGGEVGYNKADGTWVLATRIEDGNPSIQVFILRLPKTTQGVGKLGFGFNKELSRKHI</sequence>
<evidence type="ECO:0000313" key="1">
    <source>
        <dbReference type="EMBL" id="GJT65213.1"/>
    </source>
</evidence>
<name>A0ABQ5FQN4_9ASTR</name>
<reference evidence="1" key="2">
    <citation type="submission" date="2022-01" db="EMBL/GenBank/DDBJ databases">
        <authorList>
            <person name="Yamashiro T."/>
            <person name="Shiraishi A."/>
            <person name="Satake H."/>
            <person name="Nakayama K."/>
        </authorList>
    </citation>
    <scope>NUCLEOTIDE SEQUENCE</scope>
</reference>
<proteinExistence type="predicted"/>
<dbReference type="EMBL" id="BQNB010017613">
    <property type="protein sequence ID" value="GJT65213.1"/>
    <property type="molecule type" value="Genomic_DNA"/>
</dbReference>
<accession>A0ABQ5FQN4</accession>
<reference evidence="1" key="1">
    <citation type="journal article" date="2022" name="Int. J. Mol. Sci.">
        <title>Draft Genome of Tanacetum Coccineum: Genomic Comparison of Closely Related Tanacetum-Family Plants.</title>
        <authorList>
            <person name="Yamashiro T."/>
            <person name="Shiraishi A."/>
            <person name="Nakayama K."/>
            <person name="Satake H."/>
        </authorList>
    </citation>
    <scope>NUCLEOTIDE SEQUENCE</scope>
</reference>
<evidence type="ECO:0000313" key="2">
    <source>
        <dbReference type="Proteomes" id="UP001151760"/>
    </source>
</evidence>
<gene>
    <name evidence="1" type="ORF">Tco_1016693</name>
</gene>
<comment type="caution">
    <text evidence="1">The sequence shown here is derived from an EMBL/GenBank/DDBJ whole genome shotgun (WGS) entry which is preliminary data.</text>
</comment>
<organism evidence="1 2">
    <name type="scientific">Tanacetum coccineum</name>
    <dbReference type="NCBI Taxonomy" id="301880"/>
    <lineage>
        <taxon>Eukaryota</taxon>
        <taxon>Viridiplantae</taxon>
        <taxon>Streptophyta</taxon>
        <taxon>Embryophyta</taxon>
        <taxon>Tracheophyta</taxon>
        <taxon>Spermatophyta</taxon>
        <taxon>Magnoliopsida</taxon>
        <taxon>eudicotyledons</taxon>
        <taxon>Gunneridae</taxon>
        <taxon>Pentapetalae</taxon>
        <taxon>asterids</taxon>
        <taxon>campanulids</taxon>
        <taxon>Asterales</taxon>
        <taxon>Asteraceae</taxon>
        <taxon>Asteroideae</taxon>
        <taxon>Anthemideae</taxon>
        <taxon>Anthemidinae</taxon>
        <taxon>Tanacetum</taxon>
    </lineage>
</organism>
<keyword evidence="2" id="KW-1185">Reference proteome</keyword>
<protein>
    <submittedName>
        <fullName evidence="1">Uncharacterized protein</fullName>
    </submittedName>
</protein>